<dbReference type="OrthoDB" id="9801219at2"/>
<dbReference type="InterPro" id="IPR035992">
    <property type="entry name" value="Ricin_B-like_lectins"/>
</dbReference>
<keyword evidence="2" id="KW-1185">Reference proteome</keyword>
<accession>A0A6N6VQP8</accession>
<comment type="caution">
    <text evidence="1">The sequence shown here is derived from an EMBL/GenBank/DDBJ whole genome shotgun (WGS) entry which is preliminary data.</text>
</comment>
<name>A0A6N6VQP8_9BACT</name>
<dbReference type="PROSITE" id="PS50231">
    <property type="entry name" value="RICIN_B_LECTIN"/>
    <property type="match status" value="1"/>
</dbReference>
<dbReference type="Gene3D" id="2.80.10.50">
    <property type="match status" value="1"/>
</dbReference>
<reference evidence="1 2" key="1">
    <citation type="submission" date="2019-10" db="EMBL/GenBank/DDBJ databases">
        <title>New species of Slilvanegrellaceae.</title>
        <authorList>
            <person name="Pitt A."/>
            <person name="Hahn M.W."/>
        </authorList>
    </citation>
    <scope>NUCLEOTIDE SEQUENCE [LARGE SCALE GENOMIC DNA]</scope>
    <source>
        <strain evidence="1 2">SP-Ram-0.45-NSY-1</strain>
    </source>
</reference>
<dbReference type="SUPFAM" id="SSF50370">
    <property type="entry name" value="Ricin B-like lectins"/>
    <property type="match status" value="1"/>
</dbReference>
<gene>
    <name evidence="1" type="ORF">GCL60_14330</name>
</gene>
<dbReference type="Proteomes" id="UP000437748">
    <property type="component" value="Unassembled WGS sequence"/>
</dbReference>
<organism evidence="1 2">
    <name type="scientific">Silvanigrella paludirubra</name>
    <dbReference type="NCBI Taxonomy" id="2499159"/>
    <lineage>
        <taxon>Bacteria</taxon>
        <taxon>Pseudomonadati</taxon>
        <taxon>Bdellovibrionota</taxon>
        <taxon>Oligoflexia</taxon>
        <taxon>Silvanigrellales</taxon>
        <taxon>Silvanigrellaceae</taxon>
        <taxon>Silvanigrella</taxon>
    </lineage>
</organism>
<protein>
    <submittedName>
        <fullName evidence="1">Uncharacterized protein</fullName>
    </submittedName>
</protein>
<dbReference type="EMBL" id="WFLM01000005">
    <property type="protein sequence ID" value="KAB8037007.1"/>
    <property type="molecule type" value="Genomic_DNA"/>
</dbReference>
<dbReference type="RefSeq" id="WP_153421424.1">
    <property type="nucleotide sequence ID" value="NZ_WFLM01000005.1"/>
</dbReference>
<evidence type="ECO:0000313" key="1">
    <source>
        <dbReference type="EMBL" id="KAB8037007.1"/>
    </source>
</evidence>
<dbReference type="AlphaFoldDB" id="A0A6N6VQP8"/>
<sequence>MNKKWITLFPFSLLLIQTSYSISIEDAQKNYYEIERIQNELQQDSDQGSLAHDRWNKFDKIKIQFEKYKKIHENIYLNTNKILDAIYFKPIKEKLLEYYASLIIIEELDKKYFESTYHGKNAEAVFLETVSQFDNLFIQCINQSIYSYLNAFEKKHTSIINKIEFYSWFKAYFPSMNKEHKAGFEPAHYYSDSFHTLFDHEIFRPFLSSTENKNYNFKISEISFGEYWNNANLKPSFKKVTSEKKFKFIFNNDPKLIKYYLDKNQTPSLKIIETLKNKKSLIQLKLITNNFNSSILKLIHSTSNKANILSSKKNNAITKNLIWSQQFNLNYLQPHKITSPLNKNCLSISESNNLLSEKNSKNNLNLNSFSCSISDKSQDWIIVFEKMRFKGFRIYSASYPGYCLKDSNEYGLSLSTCDKDSKSQIWTFNKLPNKVNALINAKTDKFLKISDDLNDQTWMFQYTKSNLDRILFSLINKKDTYTIKDWSNGNKIKNDLAYAINVALFIHKYKLISHSDLFFNKVTLTRWFQDLDYKSKQVIQKIAKNKFYEISETDISESFQYLIFTKKLNNKNIILKNANDIQLNELIGNSFLLQSNEIPKNLNKIYYNIQNSISDINHSLSKDKSDDMLSHYKISLFHSYVPLYIVPNDEEAAFNRLDPYLQRFFDMVDECDHWLPNFNNERMPTYRQVWENWSNGSWDPDEEFRQLFEETSEIRSQLTPNQFANIFRRIQELTLRDYSDDDMSTASFDIRSLESDLSSLYEEESEMSFWSSNINSPLIFEPEELIEPISDLMENAEYSMIDLEAFINSNELASVTTSLEATSVSTILTIIPIL</sequence>
<evidence type="ECO:0000313" key="2">
    <source>
        <dbReference type="Proteomes" id="UP000437748"/>
    </source>
</evidence>
<proteinExistence type="predicted"/>